<evidence type="ECO:0008006" key="4">
    <source>
        <dbReference type="Google" id="ProtNLM"/>
    </source>
</evidence>
<organism evidence="2 3">
    <name type="scientific">SAR324 cluster bacterium</name>
    <dbReference type="NCBI Taxonomy" id="2024889"/>
    <lineage>
        <taxon>Bacteria</taxon>
        <taxon>Deltaproteobacteria</taxon>
        <taxon>SAR324 cluster</taxon>
    </lineage>
</organism>
<keyword evidence="1" id="KW-0812">Transmembrane</keyword>
<dbReference type="Proteomes" id="UP000218113">
    <property type="component" value="Unassembled WGS sequence"/>
</dbReference>
<feature type="transmembrane region" description="Helical" evidence="1">
    <location>
        <begin position="87"/>
        <end position="112"/>
    </location>
</feature>
<proteinExistence type="predicted"/>
<evidence type="ECO:0000313" key="3">
    <source>
        <dbReference type="Proteomes" id="UP000218113"/>
    </source>
</evidence>
<keyword evidence="1" id="KW-0472">Membrane</keyword>
<evidence type="ECO:0000313" key="2">
    <source>
        <dbReference type="EMBL" id="PCI23992.1"/>
    </source>
</evidence>
<feature type="transmembrane region" description="Helical" evidence="1">
    <location>
        <begin position="53"/>
        <end position="72"/>
    </location>
</feature>
<sequence length="159" mass="18391">MDSFIIARVFHILGVVFWIGGVAMVTTILIPATQRLKTPAERVRFFETVEQSFAWQARVTTLITGLSGFYMLDYLDAWHRYQSAEYWWLHAMTLVWVIFTLMLFVLEPLVLHKLFQKKAQKDPVGTFALIQRLHWFLLSLSLIAIVGAVAGSHGWVFFQ</sequence>
<evidence type="ECO:0000256" key="1">
    <source>
        <dbReference type="SAM" id="Phobius"/>
    </source>
</evidence>
<accession>A0A2A4SS17</accession>
<protein>
    <recommendedName>
        <fullName evidence="4">Copper resistance protein D domain-containing protein</fullName>
    </recommendedName>
</protein>
<dbReference type="EMBL" id="NVSR01000130">
    <property type="protein sequence ID" value="PCI23992.1"/>
    <property type="molecule type" value="Genomic_DNA"/>
</dbReference>
<reference evidence="3" key="1">
    <citation type="submission" date="2017-08" db="EMBL/GenBank/DDBJ databases">
        <title>A dynamic microbial community with high functional redundancy inhabits the cold, oxic subseafloor aquifer.</title>
        <authorList>
            <person name="Tully B.J."/>
            <person name="Wheat C.G."/>
            <person name="Glazer B.T."/>
            <person name="Huber J.A."/>
        </authorList>
    </citation>
    <scope>NUCLEOTIDE SEQUENCE [LARGE SCALE GENOMIC DNA]</scope>
</reference>
<keyword evidence="1" id="KW-1133">Transmembrane helix</keyword>
<name>A0A2A4SS17_9DELT</name>
<dbReference type="AlphaFoldDB" id="A0A2A4SS17"/>
<feature type="transmembrane region" description="Helical" evidence="1">
    <location>
        <begin position="133"/>
        <end position="158"/>
    </location>
</feature>
<gene>
    <name evidence="2" type="ORF">COB67_12090</name>
</gene>
<comment type="caution">
    <text evidence="2">The sequence shown here is derived from an EMBL/GenBank/DDBJ whole genome shotgun (WGS) entry which is preliminary data.</text>
</comment>
<feature type="transmembrane region" description="Helical" evidence="1">
    <location>
        <begin position="12"/>
        <end position="32"/>
    </location>
</feature>